<name>A0A6S6SY59_9BACT</name>
<proteinExistence type="predicted"/>
<sequence>MFLTLTQSINNRNEGKKMKIKQSMWLKLLIPQLFLLFATVLQAGVSGTVFRDLPVTGATLNTYGQKQANELGVEGVTVTAYPSGAASVSTTTDASGAWTLATTTDVRIEFSGWPSYL</sequence>
<organism evidence="1">
    <name type="scientific">uncultured Sulfurovum sp</name>
    <dbReference type="NCBI Taxonomy" id="269237"/>
    <lineage>
        <taxon>Bacteria</taxon>
        <taxon>Pseudomonadati</taxon>
        <taxon>Campylobacterota</taxon>
        <taxon>Epsilonproteobacteria</taxon>
        <taxon>Campylobacterales</taxon>
        <taxon>Sulfurovaceae</taxon>
        <taxon>Sulfurovum</taxon>
        <taxon>environmental samples</taxon>
    </lineage>
</organism>
<feature type="non-terminal residue" evidence="1">
    <location>
        <position position="117"/>
    </location>
</feature>
<protein>
    <submittedName>
        <fullName evidence="1">Uncharacterized protein</fullName>
    </submittedName>
</protein>
<dbReference type="InterPro" id="IPR013783">
    <property type="entry name" value="Ig-like_fold"/>
</dbReference>
<reference evidence="1" key="1">
    <citation type="submission" date="2020-01" db="EMBL/GenBank/DDBJ databases">
        <authorList>
            <person name="Meier V. D."/>
            <person name="Meier V D."/>
        </authorList>
    </citation>
    <scope>NUCLEOTIDE SEQUENCE</scope>
    <source>
        <strain evidence="1">HLG_WM_MAG_01</strain>
    </source>
</reference>
<dbReference type="AlphaFoldDB" id="A0A6S6SY59"/>
<evidence type="ECO:0000313" key="1">
    <source>
        <dbReference type="EMBL" id="CAA6815650.1"/>
    </source>
</evidence>
<dbReference type="EMBL" id="CACVAS010000072">
    <property type="protein sequence ID" value="CAA6815650.1"/>
    <property type="molecule type" value="Genomic_DNA"/>
</dbReference>
<dbReference type="Gene3D" id="2.60.40.10">
    <property type="entry name" value="Immunoglobulins"/>
    <property type="match status" value="1"/>
</dbReference>
<accession>A0A6S6SY59</accession>
<gene>
    <name evidence="1" type="ORF">HELGO_WM14553</name>
</gene>